<keyword evidence="1" id="KW-0479">Metal-binding</keyword>
<dbReference type="InterPro" id="IPR027417">
    <property type="entry name" value="P-loop_NTPase"/>
</dbReference>
<dbReference type="Pfam" id="PF01656">
    <property type="entry name" value="CbiA"/>
    <property type="match status" value="1"/>
</dbReference>
<dbReference type="Gene3D" id="3.30.70.20">
    <property type="match status" value="1"/>
</dbReference>
<dbReference type="SUPFAM" id="SSF52540">
    <property type="entry name" value="P-loop containing nucleoside triphosphate hydrolases"/>
    <property type="match status" value="1"/>
</dbReference>
<keyword evidence="3" id="KW-0411">Iron-sulfur</keyword>
<evidence type="ECO:0000256" key="3">
    <source>
        <dbReference type="ARBA" id="ARBA00023014"/>
    </source>
</evidence>
<dbReference type="GO" id="GO:0051536">
    <property type="term" value="F:iron-sulfur cluster binding"/>
    <property type="evidence" value="ECO:0007669"/>
    <property type="project" value="UniProtKB-KW"/>
</dbReference>
<dbReference type="PANTHER" id="PTHR43063:SF1">
    <property type="entry name" value="4FE-4S CLUSTER CONTAINING PARA FAMILY ATPASE PROTEIN"/>
    <property type="match status" value="1"/>
</dbReference>
<protein>
    <submittedName>
        <fullName evidence="5">(4Fe-4S)-binding protein</fullName>
    </submittedName>
</protein>
<accession>A0A660S5M6</accession>
<dbReference type="EMBL" id="QNBC01000116">
    <property type="protein sequence ID" value="RKX65015.1"/>
    <property type="molecule type" value="Genomic_DNA"/>
</dbReference>
<evidence type="ECO:0000313" key="6">
    <source>
        <dbReference type="Proteomes" id="UP000282321"/>
    </source>
</evidence>
<keyword evidence="2" id="KW-0408">Iron</keyword>
<dbReference type="PANTHER" id="PTHR43063">
    <property type="entry name" value="4FE-4S CLUSTER CONTAINING PARA FAMILY ATPASE PROTEIN"/>
    <property type="match status" value="1"/>
</dbReference>
<feature type="domain" description="4Fe-4S ferredoxin-type" evidence="4">
    <location>
        <begin position="88"/>
        <end position="118"/>
    </location>
</feature>
<sequence length="278" mass="30655">MKIAVASGKGGTGKTIVSTSLALAVSDAVYVDMDVEEPNGAIFIKPEISKEIRFTVPIPEFYEDKCIFCRKCEQACVYNAISIIPQTKKILFFEELCHNCGVCKYVCPVEQAIIEKPKSIGTIRIGEKAQLKFIDGILDLGIASAVPLLSGMKKYIPNGDMVIVDSPPGASCPVVEVVKDSDFVLMVTEPTPFGLNDLEIALGIVKEMKKPHAIIVNKHESNNSLARTFAKERGEKIIMEIPFEREIAENYAKGIPLSNNEYKEQFLKLIDNIKEGKI</sequence>
<organism evidence="5 6">
    <name type="scientific">candidate division TA06 bacterium</name>
    <dbReference type="NCBI Taxonomy" id="2250710"/>
    <lineage>
        <taxon>Bacteria</taxon>
        <taxon>Bacteria division TA06</taxon>
    </lineage>
</organism>
<evidence type="ECO:0000256" key="1">
    <source>
        <dbReference type="ARBA" id="ARBA00022723"/>
    </source>
</evidence>
<dbReference type="InterPro" id="IPR017896">
    <property type="entry name" value="4Fe4S_Fe-S-bd"/>
</dbReference>
<dbReference type="PROSITE" id="PS51379">
    <property type="entry name" value="4FE4S_FER_2"/>
    <property type="match status" value="2"/>
</dbReference>
<name>A0A660S5M6_UNCT6</name>
<dbReference type="InterPro" id="IPR002586">
    <property type="entry name" value="CobQ/CobB/MinD/ParA_Nub-bd_dom"/>
</dbReference>
<evidence type="ECO:0000259" key="4">
    <source>
        <dbReference type="PROSITE" id="PS51379"/>
    </source>
</evidence>
<dbReference type="Gene3D" id="3.40.50.300">
    <property type="entry name" value="P-loop containing nucleotide triphosphate hydrolases"/>
    <property type="match status" value="1"/>
</dbReference>
<dbReference type="AlphaFoldDB" id="A0A660S5M6"/>
<dbReference type="SUPFAM" id="SSF54862">
    <property type="entry name" value="4Fe-4S ferredoxins"/>
    <property type="match status" value="1"/>
</dbReference>
<gene>
    <name evidence="5" type="ORF">DRP44_07215</name>
</gene>
<comment type="caution">
    <text evidence="5">The sequence shown here is derived from an EMBL/GenBank/DDBJ whole genome shotgun (WGS) entry which is preliminary data.</text>
</comment>
<dbReference type="InterPro" id="IPR017900">
    <property type="entry name" value="4Fe4S_Fe_S_CS"/>
</dbReference>
<reference evidence="5 6" key="1">
    <citation type="submission" date="2018-06" db="EMBL/GenBank/DDBJ databases">
        <title>Extensive metabolic versatility and redundancy in microbially diverse, dynamic hydrothermal sediments.</title>
        <authorList>
            <person name="Dombrowski N."/>
            <person name="Teske A."/>
            <person name="Baker B.J."/>
        </authorList>
    </citation>
    <scope>NUCLEOTIDE SEQUENCE [LARGE SCALE GENOMIC DNA]</scope>
    <source>
        <strain evidence="5">B35_G9</strain>
    </source>
</reference>
<evidence type="ECO:0000256" key="2">
    <source>
        <dbReference type="ARBA" id="ARBA00023004"/>
    </source>
</evidence>
<proteinExistence type="predicted"/>
<dbReference type="GO" id="GO:0046872">
    <property type="term" value="F:metal ion binding"/>
    <property type="evidence" value="ECO:0007669"/>
    <property type="project" value="UniProtKB-KW"/>
</dbReference>
<dbReference type="PROSITE" id="PS00198">
    <property type="entry name" value="4FE4S_FER_1"/>
    <property type="match status" value="1"/>
</dbReference>
<dbReference type="Pfam" id="PF00037">
    <property type="entry name" value="Fer4"/>
    <property type="match status" value="2"/>
</dbReference>
<dbReference type="Proteomes" id="UP000282321">
    <property type="component" value="Unassembled WGS sequence"/>
</dbReference>
<evidence type="ECO:0000313" key="5">
    <source>
        <dbReference type="EMBL" id="RKX65015.1"/>
    </source>
</evidence>
<feature type="domain" description="4Fe-4S ferredoxin-type" evidence="4">
    <location>
        <begin position="57"/>
        <end position="86"/>
    </location>
</feature>